<reference evidence="3 4" key="1">
    <citation type="submission" date="2019-08" db="EMBL/GenBank/DDBJ databases">
        <title>In-depth cultivation of the pig gut microbiome towards novel bacterial diversity and tailored functional studies.</title>
        <authorList>
            <person name="Wylensek D."/>
            <person name="Hitch T.C.A."/>
            <person name="Clavel T."/>
        </authorList>
    </citation>
    <scope>NUCLEOTIDE SEQUENCE [LARGE SCALE GENOMIC DNA]</scope>
    <source>
        <strain evidence="3 4">NM-380-WT-3C1</strain>
    </source>
</reference>
<protein>
    <submittedName>
        <fullName evidence="3">Tyrosine-type recombinase/integrase</fullName>
    </submittedName>
</protein>
<dbReference type="AlphaFoldDB" id="A0A7X2PD38"/>
<dbReference type="Pfam" id="PF00589">
    <property type="entry name" value="Phage_integrase"/>
    <property type="match status" value="1"/>
</dbReference>
<dbReference type="InterPro" id="IPR013762">
    <property type="entry name" value="Integrase-like_cat_sf"/>
</dbReference>
<dbReference type="PANTHER" id="PTHR30349:SF64">
    <property type="entry name" value="PROPHAGE INTEGRASE INTD-RELATED"/>
    <property type="match status" value="1"/>
</dbReference>
<dbReference type="GO" id="GO:0003677">
    <property type="term" value="F:DNA binding"/>
    <property type="evidence" value="ECO:0007669"/>
    <property type="project" value="InterPro"/>
</dbReference>
<dbReference type="PANTHER" id="PTHR30349">
    <property type="entry name" value="PHAGE INTEGRASE-RELATED"/>
    <property type="match status" value="1"/>
</dbReference>
<dbReference type="GO" id="GO:0015074">
    <property type="term" value="P:DNA integration"/>
    <property type="evidence" value="ECO:0007669"/>
    <property type="project" value="InterPro"/>
</dbReference>
<dbReference type="InterPro" id="IPR011010">
    <property type="entry name" value="DNA_brk_join_enz"/>
</dbReference>
<dbReference type="Gene3D" id="1.10.443.10">
    <property type="entry name" value="Intergrase catalytic core"/>
    <property type="match status" value="1"/>
</dbReference>
<proteinExistence type="predicted"/>
<dbReference type="PROSITE" id="PS51898">
    <property type="entry name" value="TYR_RECOMBINASE"/>
    <property type="match status" value="1"/>
</dbReference>
<gene>
    <name evidence="3" type="ORF">FYJ80_07705</name>
</gene>
<dbReference type="InterPro" id="IPR002104">
    <property type="entry name" value="Integrase_catalytic"/>
</dbReference>
<organism evidence="3 4">
    <name type="scientific">Bullifex porci</name>
    <dbReference type="NCBI Taxonomy" id="2606638"/>
    <lineage>
        <taxon>Bacteria</taxon>
        <taxon>Pseudomonadati</taxon>
        <taxon>Spirochaetota</taxon>
        <taxon>Spirochaetia</taxon>
        <taxon>Spirochaetales</taxon>
        <taxon>Spirochaetaceae</taxon>
        <taxon>Bullifex</taxon>
    </lineage>
</organism>
<evidence type="ECO:0000259" key="2">
    <source>
        <dbReference type="PROSITE" id="PS51898"/>
    </source>
</evidence>
<feature type="domain" description="Tyr recombinase" evidence="2">
    <location>
        <begin position="101"/>
        <end position="299"/>
    </location>
</feature>
<evidence type="ECO:0000313" key="3">
    <source>
        <dbReference type="EMBL" id="MSU06659.1"/>
    </source>
</evidence>
<dbReference type="InterPro" id="IPR050090">
    <property type="entry name" value="Tyrosine_recombinase_XerCD"/>
</dbReference>
<dbReference type="RefSeq" id="WP_154425679.1">
    <property type="nucleotide sequence ID" value="NZ_VUNN01000014.1"/>
</dbReference>
<evidence type="ECO:0000313" key="4">
    <source>
        <dbReference type="Proteomes" id="UP000460549"/>
    </source>
</evidence>
<accession>A0A7X2PD38</accession>
<evidence type="ECO:0000256" key="1">
    <source>
        <dbReference type="ARBA" id="ARBA00023172"/>
    </source>
</evidence>
<keyword evidence="4" id="KW-1185">Reference proteome</keyword>
<dbReference type="Proteomes" id="UP000460549">
    <property type="component" value="Unassembled WGS sequence"/>
</dbReference>
<comment type="caution">
    <text evidence="3">The sequence shown here is derived from an EMBL/GenBank/DDBJ whole genome shotgun (WGS) entry which is preliminary data.</text>
</comment>
<dbReference type="EMBL" id="VUNN01000014">
    <property type="protein sequence ID" value="MSU06659.1"/>
    <property type="molecule type" value="Genomic_DNA"/>
</dbReference>
<sequence length="315" mass="37875">MKYCWEYTSDYLEYRNGIGLDVKNPKYFISVFSKYLKENHPVETILKKEITMPWCIRKESEKSYSYRKRISELKQFTFYLYGVGASDFVLDTSFLPKAETYIPYIFNDDELIKLFNYFIKKSEDDPESISKKELSIIYRLIFFLGLRPNEGREIKLEDINFKENYILIRKNKTHKERIVAMSDDVVMMLKEYMKYRISIYPHSEYLFPNKNGNCHDRKWLSDNFREAWKCTKSAENSARVRVYDLRHRFATTLMMKMADEGKDLYNLIPYMSAYMGHAHFDETMYYIHLLPDKLTDSKSIDWEKMNNAIPEVKKI</sequence>
<dbReference type="GO" id="GO:0006310">
    <property type="term" value="P:DNA recombination"/>
    <property type="evidence" value="ECO:0007669"/>
    <property type="project" value="UniProtKB-KW"/>
</dbReference>
<dbReference type="SUPFAM" id="SSF56349">
    <property type="entry name" value="DNA breaking-rejoining enzymes"/>
    <property type="match status" value="1"/>
</dbReference>
<name>A0A7X2PD38_9SPIO</name>
<keyword evidence="1" id="KW-0233">DNA recombination</keyword>